<gene>
    <name evidence="4" type="ORF">DS742_22575</name>
</gene>
<dbReference type="GO" id="GO:0008658">
    <property type="term" value="F:penicillin binding"/>
    <property type="evidence" value="ECO:0007669"/>
    <property type="project" value="InterPro"/>
</dbReference>
<accession>A0A3E2N6L1</accession>
<protein>
    <submittedName>
        <fullName evidence="4">Penicillin-binding protein 2</fullName>
    </submittedName>
</protein>
<organism evidence="4 5">
    <name type="scientific">Lacrimispora amygdalina</name>
    <dbReference type="NCBI Taxonomy" id="253257"/>
    <lineage>
        <taxon>Bacteria</taxon>
        <taxon>Bacillati</taxon>
        <taxon>Bacillota</taxon>
        <taxon>Clostridia</taxon>
        <taxon>Lachnospirales</taxon>
        <taxon>Lachnospiraceae</taxon>
        <taxon>Lacrimispora</taxon>
    </lineage>
</organism>
<feature type="domain" description="Penicillin-binding protein transpeptidase" evidence="2">
    <location>
        <begin position="167"/>
        <end position="475"/>
    </location>
</feature>
<dbReference type="InterPro" id="IPR001460">
    <property type="entry name" value="PCN-bd_Tpept"/>
</dbReference>
<reference evidence="4 5" key="1">
    <citation type="submission" date="2018-07" db="EMBL/GenBank/DDBJ databases">
        <title>New species, Clostridium PI-S10-A1B.</title>
        <authorList>
            <person name="Krishna G."/>
            <person name="Summeta K."/>
            <person name="Shikha S."/>
            <person name="Prabhu P.B."/>
            <person name="Suresh K."/>
        </authorList>
    </citation>
    <scope>NUCLEOTIDE SEQUENCE [LARGE SCALE GENOMIC DNA]</scope>
    <source>
        <strain evidence="4 5">PI-S10-A1B</strain>
    </source>
</reference>
<dbReference type="GO" id="GO:0071972">
    <property type="term" value="F:peptidoglycan L,D-transpeptidase activity"/>
    <property type="evidence" value="ECO:0007669"/>
    <property type="project" value="TreeGrafter"/>
</dbReference>
<dbReference type="GO" id="GO:0005886">
    <property type="term" value="C:plasma membrane"/>
    <property type="evidence" value="ECO:0007669"/>
    <property type="project" value="TreeGrafter"/>
</dbReference>
<keyword evidence="1" id="KW-0472">Membrane</keyword>
<dbReference type="EMBL" id="QOHO01000076">
    <property type="protein sequence ID" value="RFZ76637.1"/>
    <property type="molecule type" value="Genomic_DNA"/>
</dbReference>
<dbReference type="Pfam" id="PF21922">
    <property type="entry name" value="PBP_dimer_2"/>
    <property type="match status" value="1"/>
</dbReference>
<dbReference type="GO" id="GO:0071555">
    <property type="term" value="P:cell wall organization"/>
    <property type="evidence" value="ECO:0007669"/>
    <property type="project" value="TreeGrafter"/>
</dbReference>
<dbReference type="OrthoDB" id="9766847at2"/>
<dbReference type="AlphaFoldDB" id="A0A3E2N6L1"/>
<dbReference type="PANTHER" id="PTHR30627:SF24">
    <property type="entry name" value="PENICILLIN-BINDING PROTEIN 4B"/>
    <property type="match status" value="1"/>
</dbReference>
<evidence type="ECO:0000259" key="3">
    <source>
        <dbReference type="Pfam" id="PF21922"/>
    </source>
</evidence>
<feature type="transmembrane region" description="Helical" evidence="1">
    <location>
        <begin position="20"/>
        <end position="40"/>
    </location>
</feature>
<name>A0A3E2N6L1_9FIRM</name>
<dbReference type="PANTHER" id="PTHR30627">
    <property type="entry name" value="PEPTIDOGLYCAN D,D-TRANSPEPTIDASE"/>
    <property type="match status" value="1"/>
</dbReference>
<dbReference type="InterPro" id="IPR054120">
    <property type="entry name" value="PBPA_dimer"/>
</dbReference>
<dbReference type="SUPFAM" id="SSF56519">
    <property type="entry name" value="Penicillin binding protein dimerisation domain"/>
    <property type="match status" value="1"/>
</dbReference>
<feature type="domain" description="Penicillin binding protein A dimerisation" evidence="3">
    <location>
        <begin position="67"/>
        <end position="146"/>
    </location>
</feature>
<comment type="caution">
    <text evidence="4">The sequence shown here is derived from an EMBL/GenBank/DDBJ whole genome shotgun (WGS) entry which is preliminary data.</text>
</comment>
<proteinExistence type="predicted"/>
<dbReference type="Pfam" id="PF00905">
    <property type="entry name" value="Transpeptidase"/>
    <property type="match status" value="1"/>
</dbReference>
<dbReference type="Proteomes" id="UP000260680">
    <property type="component" value="Unassembled WGS sequence"/>
</dbReference>
<evidence type="ECO:0000259" key="2">
    <source>
        <dbReference type="Pfam" id="PF00905"/>
    </source>
</evidence>
<dbReference type="SUPFAM" id="SSF56601">
    <property type="entry name" value="beta-lactamase/transpeptidase-like"/>
    <property type="match status" value="1"/>
</dbReference>
<evidence type="ECO:0000256" key="1">
    <source>
        <dbReference type="SAM" id="Phobius"/>
    </source>
</evidence>
<keyword evidence="1" id="KW-0812">Transmembrane</keyword>
<dbReference type="Gene3D" id="3.40.710.10">
    <property type="entry name" value="DD-peptidase/beta-lactamase superfamily"/>
    <property type="match status" value="1"/>
</dbReference>
<dbReference type="InterPro" id="IPR036138">
    <property type="entry name" value="PBP_dimer_sf"/>
</dbReference>
<dbReference type="InterPro" id="IPR012338">
    <property type="entry name" value="Beta-lactam/transpept-like"/>
</dbReference>
<sequence>MKRKRTSMKANANPKANHQILILTYGVVLLFIGLAVYYGYFLQVKSDSVINNSYNARLDSFADRVVRGEIRSSNGQILARTDVDGEGHETRVYPYDSMFAHAVGYSVNGKTGLEAQSNFYLLTSHVNIIEQVINELYSKKNQGDNVVTTLDVDLQKKAYEALGKRNGAVIVMEPDTGKILAMVSKPDYNPNTILSDWNSLVAEENTSGQLLNRATQGLYPPGSTFKIVTALEYIRENPDHYKDYVFDCDGIYENGDYSIKCYHETVHGHQNFTQAFANSCNGAFSSLGLLMDLNRLRNTSEQLLFNTDFSLPFPSNRSSYTMAPGADTWQILQTAIGQGQTQITPLHNAMITAAIANGGTLMKPYLIDHVENAGGDIIKKFVPQAYGTIMTAEESASMTELMRAVVTDGTGSAVRTDAYTVAGKTGSAEFDKNKETHAWFVGFAPADHPKIAVSVIVEEGGAGGKTAAPIARSLFDLYFSR</sequence>
<dbReference type="InterPro" id="IPR050515">
    <property type="entry name" value="Beta-lactam/transpept"/>
</dbReference>
<evidence type="ECO:0000313" key="4">
    <source>
        <dbReference type="EMBL" id="RFZ76637.1"/>
    </source>
</evidence>
<keyword evidence="1" id="KW-1133">Transmembrane helix</keyword>
<evidence type="ECO:0000313" key="5">
    <source>
        <dbReference type="Proteomes" id="UP000260680"/>
    </source>
</evidence>
<dbReference type="Gene3D" id="3.90.1310.10">
    <property type="entry name" value="Penicillin-binding protein 2a (Domain 2)"/>
    <property type="match status" value="1"/>
</dbReference>